<keyword evidence="2" id="KW-0862">Zinc</keyword>
<dbReference type="AlphaFoldDB" id="A0A212K370"/>
<dbReference type="InterPro" id="IPR027476">
    <property type="entry name" value="DppA_N"/>
</dbReference>
<dbReference type="Pfam" id="PF04951">
    <property type="entry name" value="Peptidase_M55"/>
    <property type="match status" value="1"/>
</dbReference>
<dbReference type="PIRSF" id="PIRSF015853">
    <property type="entry name" value="Pep_DppA"/>
    <property type="match status" value="1"/>
</dbReference>
<evidence type="ECO:0000256" key="2">
    <source>
        <dbReference type="PIRSR" id="PIRSR015853-2"/>
    </source>
</evidence>
<keyword evidence="3" id="KW-0645">Protease</keyword>
<dbReference type="InterPro" id="IPR036177">
    <property type="entry name" value="Peptidase_M55_sf"/>
</dbReference>
<feature type="binding site" evidence="2">
    <location>
        <position position="104"/>
    </location>
    <ligand>
        <name>Zn(2+)</name>
        <dbReference type="ChEBI" id="CHEBI:29105"/>
        <label>2</label>
    </ligand>
</feature>
<feature type="active site" description="Nucleophile" evidence="1">
    <location>
        <position position="115"/>
    </location>
</feature>
<dbReference type="GO" id="GO:0004177">
    <property type="term" value="F:aminopeptidase activity"/>
    <property type="evidence" value="ECO:0007669"/>
    <property type="project" value="UniProtKB-KW"/>
</dbReference>
<protein>
    <submittedName>
        <fullName evidence="3">Putative D-aminopeptidase</fullName>
    </submittedName>
</protein>
<accession>A0A212K370</accession>
<name>A0A212K370_9PROT</name>
<dbReference type="Gene3D" id="3.30.1360.130">
    <property type="entry name" value="Dipeptide transport protein"/>
    <property type="match status" value="1"/>
</dbReference>
<evidence type="ECO:0000256" key="1">
    <source>
        <dbReference type="PIRSR" id="PIRSR015853-1"/>
    </source>
</evidence>
<dbReference type="InterPro" id="IPR007035">
    <property type="entry name" value="Peptidase_M55"/>
</dbReference>
<feature type="binding site" evidence="2">
    <location>
        <position position="8"/>
    </location>
    <ligand>
        <name>Zn(2+)</name>
        <dbReference type="ChEBI" id="CHEBI:29105"/>
        <label>2</label>
    </ligand>
</feature>
<dbReference type="GO" id="GO:0046872">
    <property type="term" value="F:metal ion binding"/>
    <property type="evidence" value="ECO:0007669"/>
    <property type="project" value="UniProtKB-KW"/>
</dbReference>
<dbReference type="SUPFAM" id="SSF63992">
    <property type="entry name" value="Dipeptide transport protein"/>
    <property type="match status" value="1"/>
</dbReference>
<reference evidence="3" key="1">
    <citation type="submission" date="2016-04" db="EMBL/GenBank/DDBJ databases">
        <authorList>
            <person name="Evans L.H."/>
            <person name="Alamgir A."/>
            <person name="Owens N."/>
            <person name="Weber N.D."/>
            <person name="Virtaneva K."/>
            <person name="Barbian K."/>
            <person name="Babar A."/>
            <person name="Rosenke K."/>
        </authorList>
    </citation>
    <scope>NUCLEOTIDE SEQUENCE</scope>
    <source>
        <strain evidence="3">86</strain>
    </source>
</reference>
<dbReference type="EMBL" id="FLUO01000001">
    <property type="protein sequence ID" value="SBW05965.1"/>
    <property type="molecule type" value="Genomic_DNA"/>
</dbReference>
<dbReference type="CDD" id="cd08663">
    <property type="entry name" value="DAP_dppA_1"/>
    <property type="match status" value="1"/>
</dbReference>
<feature type="binding site" evidence="2">
    <location>
        <position position="134"/>
    </location>
    <ligand>
        <name>Zn(2+)</name>
        <dbReference type="ChEBI" id="CHEBI:29105"/>
        <label>2</label>
    </ligand>
</feature>
<feature type="binding site" evidence="2">
    <location>
        <position position="8"/>
    </location>
    <ligand>
        <name>Zn(2+)</name>
        <dbReference type="ChEBI" id="CHEBI:29105"/>
        <label>1</label>
    </ligand>
</feature>
<gene>
    <name evidence="3" type="ORF">KL86APRO_12048</name>
</gene>
<proteinExistence type="predicted"/>
<sequence length="272" mass="28348">MKVYICADIEGTAGVVSPQQCAAGNPEYERARLLMTEEINAAIAGAAEAGADDIVVNDAHGSMINLLPDRLDPRARAIQGKPKPFNMFAGLADGTAAILCTGFHAPAGDFGVLAHTTSSLSFRAVELDGRRMSEAALYGAYAGERGIPVAMIAGDDVCAAHCAEWFPLAERVTTKRALGNRAAESLHPAAARAAIHAAAARALARVRGIPPLRLETPRELVLDLTGTALADLIATIPGTDRLDPTRVRLPVASAADAVRWVNVAAAMAAALR</sequence>
<keyword evidence="2" id="KW-0479">Metal-binding</keyword>
<organism evidence="3">
    <name type="scientific">uncultured Alphaproteobacteria bacterium</name>
    <dbReference type="NCBI Taxonomy" id="91750"/>
    <lineage>
        <taxon>Bacteria</taxon>
        <taxon>Pseudomonadati</taxon>
        <taxon>Pseudomonadota</taxon>
        <taxon>Alphaproteobacteria</taxon>
        <taxon>environmental samples</taxon>
    </lineage>
</organism>
<feature type="binding site" evidence="2">
    <location>
        <position position="60"/>
    </location>
    <ligand>
        <name>Zn(2+)</name>
        <dbReference type="ChEBI" id="CHEBI:29105"/>
        <label>2</label>
    </ligand>
</feature>
<feature type="binding site" evidence="2">
    <location>
        <position position="10"/>
    </location>
    <ligand>
        <name>Zn(2+)</name>
        <dbReference type="ChEBI" id="CHEBI:29105"/>
        <label>1</label>
    </ligand>
</feature>
<dbReference type="Gene3D" id="3.40.50.10780">
    <property type="entry name" value="Dipeptide transport protein"/>
    <property type="match status" value="1"/>
</dbReference>
<keyword evidence="3" id="KW-0378">Hydrolase</keyword>
<evidence type="ECO:0000313" key="3">
    <source>
        <dbReference type="EMBL" id="SBW05965.1"/>
    </source>
</evidence>
<keyword evidence="3" id="KW-0031">Aminopeptidase</keyword>